<feature type="region of interest" description="Disordered" evidence="1">
    <location>
        <begin position="491"/>
        <end position="517"/>
    </location>
</feature>
<dbReference type="RefSeq" id="XP_026763744.2">
    <property type="nucleotide sequence ID" value="XM_026907943.3"/>
</dbReference>
<feature type="compositionally biased region" description="Basic and acidic residues" evidence="1">
    <location>
        <begin position="417"/>
        <end position="438"/>
    </location>
</feature>
<dbReference type="GeneID" id="113522265"/>
<organism evidence="3 4">
    <name type="scientific">Galleria mellonella</name>
    <name type="common">Greater wax moth</name>
    <dbReference type="NCBI Taxonomy" id="7137"/>
    <lineage>
        <taxon>Eukaryota</taxon>
        <taxon>Metazoa</taxon>
        <taxon>Ecdysozoa</taxon>
        <taxon>Arthropoda</taxon>
        <taxon>Hexapoda</taxon>
        <taxon>Insecta</taxon>
        <taxon>Pterygota</taxon>
        <taxon>Neoptera</taxon>
        <taxon>Endopterygota</taxon>
        <taxon>Lepidoptera</taxon>
        <taxon>Glossata</taxon>
        <taxon>Ditrysia</taxon>
        <taxon>Pyraloidea</taxon>
        <taxon>Pyralidae</taxon>
        <taxon>Galleriinae</taxon>
        <taxon>Galleria</taxon>
    </lineage>
</organism>
<sequence>MRGLIILVFVTQVYCDTQAVQHSMYISRKSRSNSPPFETGYVFSKSNNGPGTFAVFGNSGSALSSFSTSDAMDKHRNPSIELSKYYDPPMTKYSGLTVPIGSQFPAPITEHYIEPVTKFDIDYEKAKAEVKVMSGPPVTEPSIEPTTKYDIDFEKAKSEAKMISMSATEPNSIKPTKYNFDYEKAKADAIYDSKYIPAKIKSDAMYERLKSVMYYDPSGDNVINEIGYDISNDYHIDDNDVRTSSRNVYDSWPYYYHSPYEYEIMKVDSDIQKAKDKRYAVDAPKDFIPVYESPEYDIPNQYGSSLSTARYNRDLSTDNPIVGNRPFFSFALNDYYDKHQDDDHLEFKGLDWGKDFDDETLFPDIDEYVKRNRRLENSNQATIHPAYIQTNHIENEGTAQRGKSSTEKGYTKKHKFDKSDKGENSNEHHKKGYEKSNHNYRGFKDFIDTFANRFGAEDHKKDANYIIKKDQDKGENRKGFRRIYHKDEYQEDNEFFDNNRNSAHADEKGSSTLHNGGSEALLQSHAAAAIGNEASASQKAGNTENKKFANSHKGHDFRNGYDSNFNRYRDVAKKAAQSNSADYSDNFRV</sequence>
<gene>
    <name evidence="4" type="primary">LOC113522265</name>
</gene>
<name>A0A6J1X8F0_GALME</name>
<feature type="signal peptide" evidence="2">
    <location>
        <begin position="1"/>
        <end position="15"/>
    </location>
</feature>
<dbReference type="InParanoid" id="A0A6J1X8F0"/>
<feature type="region of interest" description="Disordered" evidence="1">
    <location>
        <begin position="533"/>
        <end position="564"/>
    </location>
</feature>
<keyword evidence="2" id="KW-0732">Signal</keyword>
<evidence type="ECO:0000256" key="1">
    <source>
        <dbReference type="SAM" id="MobiDB-lite"/>
    </source>
</evidence>
<protein>
    <submittedName>
        <fullName evidence="4">Uncharacterized protein LOC113522265</fullName>
    </submittedName>
</protein>
<feature type="compositionally biased region" description="Polar residues" evidence="1">
    <location>
        <begin position="385"/>
        <end position="403"/>
    </location>
</feature>
<evidence type="ECO:0000256" key="2">
    <source>
        <dbReference type="SAM" id="SignalP"/>
    </source>
</evidence>
<feature type="chain" id="PRO_5047198526" evidence="2">
    <location>
        <begin position="16"/>
        <end position="589"/>
    </location>
</feature>
<evidence type="ECO:0000313" key="3">
    <source>
        <dbReference type="Proteomes" id="UP001652740"/>
    </source>
</evidence>
<dbReference type="KEGG" id="gmw:113522265"/>
<dbReference type="Proteomes" id="UP001652740">
    <property type="component" value="Unplaced"/>
</dbReference>
<accession>A0A6J1X8F0</accession>
<dbReference type="InterPro" id="IPR031959">
    <property type="entry name" value="DUF4779"/>
</dbReference>
<dbReference type="AlphaFoldDB" id="A0A6J1X8F0"/>
<dbReference type="Pfam" id="PF16009">
    <property type="entry name" value="DUF4779"/>
    <property type="match status" value="1"/>
</dbReference>
<evidence type="ECO:0000313" key="4">
    <source>
        <dbReference type="RefSeq" id="XP_026763744.2"/>
    </source>
</evidence>
<proteinExistence type="predicted"/>
<feature type="region of interest" description="Disordered" evidence="1">
    <location>
        <begin position="385"/>
        <end position="438"/>
    </location>
</feature>
<reference evidence="4" key="1">
    <citation type="submission" date="2025-08" db="UniProtKB">
        <authorList>
            <consortium name="RefSeq"/>
        </authorList>
    </citation>
    <scope>IDENTIFICATION</scope>
    <source>
        <tissue evidence="4">Whole larvae</tissue>
    </source>
</reference>
<keyword evidence="3" id="KW-1185">Reference proteome</keyword>